<dbReference type="Gene3D" id="3.30.230.40">
    <property type="entry name" value="Imidazole glycerol phosphate dehydratase, domain 1"/>
    <property type="match status" value="2"/>
</dbReference>
<evidence type="ECO:0000256" key="2">
    <source>
        <dbReference type="ARBA" id="ARBA00016664"/>
    </source>
</evidence>
<comment type="similarity">
    <text evidence="6">Belongs to the imidazoleglycerol-phosphate dehydratase family.</text>
</comment>
<dbReference type="Pfam" id="PF00475">
    <property type="entry name" value="IGPD"/>
    <property type="match status" value="1"/>
</dbReference>
<gene>
    <name evidence="6" type="primary">hisB</name>
    <name evidence="7" type="ORF">C8D97_1069</name>
</gene>
<dbReference type="PROSITE" id="PS00954">
    <property type="entry name" value="IGP_DEHYDRATASE_1"/>
    <property type="match status" value="1"/>
</dbReference>
<evidence type="ECO:0000256" key="4">
    <source>
        <dbReference type="ARBA" id="ARBA00023102"/>
    </source>
</evidence>
<keyword evidence="3 6" id="KW-0028">Amino-acid biosynthesis</keyword>
<evidence type="ECO:0000256" key="1">
    <source>
        <dbReference type="ARBA" id="ARBA00005047"/>
    </source>
</evidence>
<keyword evidence="5 6" id="KW-0456">Lyase</keyword>
<dbReference type="FunFam" id="3.30.230.40:FF:000001">
    <property type="entry name" value="Imidazoleglycerol-phosphate dehydratase HisB"/>
    <property type="match status" value="1"/>
</dbReference>
<dbReference type="RefSeq" id="WP_109763389.1">
    <property type="nucleotide sequence ID" value="NZ_QGGU01000006.1"/>
</dbReference>
<dbReference type="PANTHER" id="PTHR23133:SF2">
    <property type="entry name" value="IMIDAZOLEGLYCEROL-PHOSPHATE DEHYDRATASE"/>
    <property type="match status" value="1"/>
</dbReference>
<evidence type="ECO:0000256" key="3">
    <source>
        <dbReference type="ARBA" id="ARBA00022605"/>
    </source>
</evidence>
<organism evidence="7 8">
    <name type="scientific">Pleionea mediterranea</name>
    <dbReference type="NCBI Taxonomy" id="523701"/>
    <lineage>
        <taxon>Bacteria</taxon>
        <taxon>Pseudomonadati</taxon>
        <taxon>Pseudomonadota</taxon>
        <taxon>Gammaproteobacteria</taxon>
        <taxon>Oceanospirillales</taxon>
        <taxon>Pleioneaceae</taxon>
        <taxon>Pleionea</taxon>
    </lineage>
</organism>
<dbReference type="EC" id="4.2.1.19" evidence="6"/>
<dbReference type="InterPro" id="IPR038494">
    <property type="entry name" value="IGPD_sf"/>
</dbReference>
<dbReference type="FunFam" id="3.30.230.40:FF:000003">
    <property type="entry name" value="Imidazoleglycerol-phosphate dehydratase HisB"/>
    <property type="match status" value="1"/>
</dbReference>
<keyword evidence="6" id="KW-0963">Cytoplasm</keyword>
<dbReference type="PANTHER" id="PTHR23133">
    <property type="entry name" value="IMIDAZOLEGLYCEROL-PHOSPHATE DEHYDRATASE HIS7"/>
    <property type="match status" value="1"/>
</dbReference>
<comment type="subcellular location">
    <subcellularLocation>
        <location evidence="6">Cytoplasm</location>
    </subcellularLocation>
</comment>
<name>A0A316FRC7_9GAMM</name>
<dbReference type="CDD" id="cd07914">
    <property type="entry name" value="IGPD"/>
    <property type="match status" value="1"/>
</dbReference>
<keyword evidence="4 6" id="KW-0368">Histidine biosynthesis</keyword>
<protein>
    <recommendedName>
        <fullName evidence="2 6">Imidazoleglycerol-phosphate dehydratase</fullName>
        <shortName evidence="6">IGPD</shortName>
        <ecNumber evidence="6">4.2.1.19</ecNumber>
    </recommendedName>
</protein>
<comment type="pathway">
    <text evidence="1 6">Amino-acid biosynthesis; L-histidine biosynthesis; L-histidine from 5-phospho-alpha-D-ribose 1-diphosphate: step 6/9.</text>
</comment>
<evidence type="ECO:0000313" key="8">
    <source>
        <dbReference type="Proteomes" id="UP000245790"/>
    </source>
</evidence>
<dbReference type="NCBIfam" id="NF002111">
    <property type="entry name" value="PRK00951.2-1"/>
    <property type="match status" value="1"/>
</dbReference>
<reference evidence="7 8" key="1">
    <citation type="submission" date="2018-05" db="EMBL/GenBank/DDBJ databases">
        <title>Genomic Encyclopedia of Type Strains, Phase IV (KMG-IV): sequencing the most valuable type-strain genomes for metagenomic binning, comparative biology and taxonomic classification.</title>
        <authorList>
            <person name="Goeker M."/>
        </authorList>
    </citation>
    <scope>NUCLEOTIDE SEQUENCE [LARGE SCALE GENOMIC DNA]</scope>
    <source>
        <strain evidence="7 8">DSM 25350</strain>
    </source>
</reference>
<comment type="caution">
    <text evidence="7">The sequence shown here is derived from an EMBL/GenBank/DDBJ whole genome shotgun (WGS) entry which is preliminary data.</text>
</comment>
<comment type="catalytic activity">
    <reaction evidence="6">
        <text>D-erythro-1-(imidazol-4-yl)glycerol 3-phosphate = 3-(imidazol-4-yl)-2-oxopropyl phosphate + H2O</text>
        <dbReference type="Rhea" id="RHEA:11040"/>
        <dbReference type="ChEBI" id="CHEBI:15377"/>
        <dbReference type="ChEBI" id="CHEBI:57766"/>
        <dbReference type="ChEBI" id="CHEBI:58278"/>
        <dbReference type="EC" id="4.2.1.19"/>
    </reaction>
</comment>
<dbReference type="InterPro" id="IPR020568">
    <property type="entry name" value="Ribosomal_Su5_D2-typ_SF"/>
</dbReference>
<dbReference type="HAMAP" id="MF_00076">
    <property type="entry name" value="HisB"/>
    <property type="match status" value="1"/>
</dbReference>
<dbReference type="GO" id="GO:0004424">
    <property type="term" value="F:imidazoleglycerol-phosphate dehydratase activity"/>
    <property type="evidence" value="ECO:0007669"/>
    <property type="project" value="UniProtKB-UniRule"/>
</dbReference>
<dbReference type="OrthoDB" id="9790411at2"/>
<dbReference type="InterPro" id="IPR000807">
    <property type="entry name" value="ImidazoleglycerolP_deHydtase"/>
</dbReference>
<dbReference type="EMBL" id="QGGU01000006">
    <property type="protein sequence ID" value="PWK50722.1"/>
    <property type="molecule type" value="Genomic_DNA"/>
</dbReference>
<evidence type="ECO:0000256" key="5">
    <source>
        <dbReference type="ARBA" id="ARBA00023239"/>
    </source>
</evidence>
<dbReference type="NCBIfam" id="NF002114">
    <property type="entry name" value="PRK00951.2-4"/>
    <property type="match status" value="1"/>
</dbReference>
<keyword evidence="8" id="KW-1185">Reference proteome</keyword>
<dbReference type="AlphaFoldDB" id="A0A316FRC7"/>
<dbReference type="SUPFAM" id="SSF54211">
    <property type="entry name" value="Ribosomal protein S5 domain 2-like"/>
    <property type="match status" value="2"/>
</dbReference>
<dbReference type="GO" id="GO:0000105">
    <property type="term" value="P:L-histidine biosynthetic process"/>
    <property type="evidence" value="ECO:0007669"/>
    <property type="project" value="UniProtKB-UniRule"/>
</dbReference>
<accession>A0A316FRC7</accession>
<evidence type="ECO:0000313" key="7">
    <source>
        <dbReference type="EMBL" id="PWK50722.1"/>
    </source>
</evidence>
<evidence type="ECO:0000256" key="6">
    <source>
        <dbReference type="HAMAP-Rule" id="MF_00076"/>
    </source>
</evidence>
<dbReference type="GO" id="GO:0005737">
    <property type="term" value="C:cytoplasm"/>
    <property type="evidence" value="ECO:0007669"/>
    <property type="project" value="UniProtKB-SubCell"/>
</dbReference>
<dbReference type="Proteomes" id="UP000245790">
    <property type="component" value="Unassembled WGS sequence"/>
</dbReference>
<sequence length="196" mass="22027">MSVSKSAMISIERKTKETDIKLQLRVDGSQSLNIDTGIGFLDHMLTALSSHARWDLDLTVKGDLEVDDHHTVEDVAIVLGQALQQAWRERGTIQRYGQRLLPMDEALILCAVDLSGRPYYIGELEFTREVIGGISTEMFEHFFYTLAMQAQITLHLKPMTFRNNHHLIEGCFKALAYALKEALVTTDGSNSTKGML</sequence>
<proteinExistence type="inferred from homology"/>
<dbReference type="UniPathway" id="UPA00031">
    <property type="reaction ID" value="UER00011"/>
</dbReference>
<dbReference type="InterPro" id="IPR020565">
    <property type="entry name" value="ImidazoleglycerP_deHydtase_CS"/>
</dbReference>